<dbReference type="Proteomes" id="UP000325641">
    <property type="component" value="Chromosome"/>
</dbReference>
<dbReference type="KEGG" id="bbet:F8237_21410"/>
<dbReference type="EMBL" id="CP044543">
    <property type="protein sequence ID" value="QFI74739.1"/>
    <property type="molecule type" value="Genomic_DNA"/>
</dbReference>
<evidence type="ECO:0000313" key="1">
    <source>
        <dbReference type="EMBL" id="QFI74739.1"/>
    </source>
</evidence>
<dbReference type="AlphaFoldDB" id="A0A5P6P8M7"/>
<name>A0A5P6P8M7_9BRAD</name>
<organism evidence="1 2">
    <name type="scientific">Bradyrhizobium betae</name>
    <dbReference type="NCBI Taxonomy" id="244734"/>
    <lineage>
        <taxon>Bacteria</taxon>
        <taxon>Pseudomonadati</taxon>
        <taxon>Pseudomonadota</taxon>
        <taxon>Alphaproteobacteria</taxon>
        <taxon>Hyphomicrobiales</taxon>
        <taxon>Nitrobacteraceae</taxon>
        <taxon>Bradyrhizobium</taxon>
    </lineage>
</organism>
<protein>
    <submittedName>
        <fullName evidence="1">Uncharacterized protein</fullName>
    </submittedName>
</protein>
<reference evidence="2" key="1">
    <citation type="submission" date="2019-10" db="EMBL/GenBank/DDBJ databases">
        <title>Complete Genome Sequence of Bradyrhizobium betae type strain PL7HG1T.</title>
        <authorList>
            <person name="Bromfield E.S.P."/>
            <person name="Cloutier S."/>
        </authorList>
    </citation>
    <scope>NUCLEOTIDE SEQUENCE [LARGE SCALE GENOMIC DNA]</scope>
    <source>
        <strain evidence="2">PL7HG1</strain>
    </source>
</reference>
<proteinExistence type="predicted"/>
<sequence>MAMSPRNPDESDDEYVARLAAELPPKPGIEIIVAFDPGPDDLILANIRLAPDGTVRAWQVVGEGGEIEFKANPVPDWEKLGLFATVELLAKMCGAVQESDR</sequence>
<gene>
    <name evidence="1" type="ORF">F8237_21410</name>
</gene>
<accession>A0A5P6P8M7</accession>
<dbReference type="RefSeq" id="WP_151647667.1">
    <property type="nucleotide sequence ID" value="NZ_CP044543.1"/>
</dbReference>
<evidence type="ECO:0000313" key="2">
    <source>
        <dbReference type="Proteomes" id="UP000325641"/>
    </source>
</evidence>